<proteinExistence type="predicted"/>
<dbReference type="RefSeq" id="WP_258331468.1">
    <property type="nucleotide sequence ID" value="NZ_JAPTGG010000006.1"/>
</dbReference>
<organism evidence="2 3">
    <name type="scientific">Dasania phycosphaerae</name>
    <dbReference type="NCBI Taxonomy" id="2950436"/>
    <lineage>
        <taxon>Bacteria</taxon>
        <taxon>Pseudomonadati</taxon>
        <taxon>Pseudomonadota</taxon>
        <taxon>Gammaproteobacteria</taxon>
        <taxon>Cellvibrionales</taxon>
        <taxon>Spongiibacteraceae</taxon>
        <taxon>Dasania</taxon>
    </lineage>
</organism>
<evidence type="ECO:0000259" key="1">
    <source>
        <dbReference type="Pfam" id="PF00117"/>
    </source>
</evidence>
<accession>A0A9J6RLY0</accession>
<dbReference type="CDD" id="cd01741">
    <property type="entry name" value="GATase1_1"/>
    <property type="match status" value="1"/>
</dbReference>
<dbReference type="GO" id="GO:0005829">
    <property type="term" value="C:cytosol"/>
    <property type="evidence" value="ECO:0007669"/>
    <property type="project" value="TreeGrafter"/>
</dbReference>
<name>A0A9J6RLY0_9GAMM</name>
<comment type="caution">
    <text evidence="2">The sequence shown here is derived from an EMBL/GenBank/DDBJ whole genome shotgun (WGS) entry which is preliminary data.</text>
</comment>
<dbReference type="InterPro" id="IPR044992">
    <property type="entry name" value="ChyE-like"/>
</dbReference>
<feature type="domain" description="Glutamine amidotransferase" evidence="1">
    <location>
        <begin position="16"/>
        <end position="189"/>
    </location>
</feature>
<dbReference type="Gene3D" id="3.40.50.880">
    <property type="match status" value="1"/>
</dbReference>
<dbReference type="PANTHER" id="PTHR42695:SF5">
    <property type="entry name" value="GLUTAMINE AMIDOTRANSFERASE YLR126C-RELATED"/>
    <property type="match status" value="1"/>
</dbReference>
<dbReference type="SUPFAM" id="SSF52317">
    <property type="entry name" value="Class I glutamine amidotransferase-like"/>
    <property type="match status" value="1"/>
</dbReference>
<dbReference type="AlphaFoldDB" id="A0A9J6RLY0"/>
<evidence type="ECO:0000313" key="2">
    <source>
        <dbReference type="EMBL" id="MCZ0865321.1"/>
    </source>
</evidence>
<sequence>MKLCVLENDIIDDVVADRYPSYGVLFTDLFRSAKPDIEVDVFDAMNMQYPESFDDYDAVLLSGSRCDAFGQEEWVLELKKRTEQLMAEKKKLIGVCFGHQLIALILGAEMGRAPQGWGMGRMSYTWNKENSPIALEGEGFSLLVSHQDQVLTEPKGAAIIASSEFCPIAAYTVDKHVICFQGHPEFVEGYSEYIINKRKDSLTPEQYERFLGSLQYGHDGKKIAKLVCDFVEQV</sequence>
<reference evidence="2 3" key="1">
    <citation type="submission" date="2022-12" db="EMBL/GenBank/DDBJ databases">
        <title>Dasania phycosphaerae sp. nov., isolated from particulate material of the south coast of Korea.</title>
        <authorList>
            <person name="Jiang Y."/>
        </authorList>
    </citation>
    <scope>NUCLEOTIDE SEQUENCE [LARGE SCALE GENOMIC DNA]</scope>
    <source>
        <strain evidence="2 3">GY-19</strain>
    </source>
</reference>
<dbReference type="InterPro" id="IPR017926">
    <property type="entry name" value="GATASE"/>
</dbReference>
<dbReference type="EMBL" id="JAPTGG010000006">
    <property type="protein sequence ID" value="MCZ0865321.1"/>
    <property type="molecule type" value="Genomic_DNA"/>
</dbReference>
<protein>
    <submittedName>
        <fullName evidence="2">Amidotransferase</fullName>
    </submittedName>
</protein>
<evidence type="ECO:0000313" key="3">
    <source>
        <dbReference type="Proteomes" id="UP001069090"/>
    </source>
</evidence>
<dbReference type="Pfam" id="PF00117">
    <property type="entry name" value="GATase"/>
    <property type="match status" value="1"/>
</dbReference>
<dbReference type="Proteomes" id="UP001069090">
    <property type="component" value="Unassembled WGS sequence"/>
</dbReference>
<dbReference type="InterPro" id="IPR029062">
    <property type="entry name" value="Class_I_gatase-like"/>
</dbReference>
<dbReference type="PROSITE" id="PS51273">
    <property type="entry name" value="GATASE_TYPE_1"/>
    <property type="match status" value="1"/>
</dbReference>
<gene>
    <name evidence="2" type="ORF">O0V09_08925</name>
</gene>
<keyword evidence="3" id="KW-1185">Reference proteome</keyword>
<dbReference type="PANTHER" id="PTHR42695">
    <property type="entry name" value="GLUTAMINE AMIDOTRANSFERASE YLR126C-RELATED"/>
    <property type="match status" value="1"/>
</dbReference>